<evidence type="ECO:0000256" key="2">
    <source>
        <dbReference type="ARBA" id="ARBA00022801"/>
    </source>
</evidence>
<dbReference type="EMBL" id="CP061539">
    <property type="protein sequence ID" value="QNV38816.1"/>
    <property type="molecule type" value="Genomic_DNA"/>
</dbReference>
<dbReference type="SMART" id="SM00855">
    <property type="entry name" value="PGAM"/>
    <property type="match status" value="1"/>
</dbReference>
<dbReference type="CDD" id="cd03673">
    <property type="entry name" value="NUDIX_Ap6A_hydrolase"/>
    <property type="match status" value="1"/>
</dbReference>
<dbReference type="SUPFAM" id="SSF55811">
    <property type="entry name" value="Nudix"/>
    <property type="match status" value="1"/>
</dbReference>
<dbReference type="InterPro" id="IPR013078">
    <property type="entry name" value="His_Pase_superF_clade-1"/>
</dbReference>
<dbReference type="GO" id="GO:0006754">
    <property type="term" value="P:ATP biosynthetic process"/>
    <property type="evidence" value="ECO:0007669"/>
    <property type="project" value="TreeGrafter"/>
</dbReference>
<sequence length="327" mass="36346">MLYSAVRRDGDFTVTKTSDNMPDVVAAGCLIWREKKDQLEVLIIHRPHYDDWSWPKGKQDAGETIAETAVREVREEVGLNVKLGVPLAVTKYKVKHGKKEVFYWAARTTAAAHAQADHGEVDDLKWVTPEKAREMLTNDTDREPLDALVDLQAKGNLYTRPILIVRHAKAKPRSSWAGAEGERTLAATGKRQAIAVGKLLETWEPTKLISSPWVRCMQTVSPFSKTSGVVIKQKAPLTEDAHKANPKKVAKIVQSLFDKDDAVALCTHRPVLPTVLQVMSENIGNKLTAQLPVEDPYLTPGEMLVVHVAKKGNRKAIAVEQIKPFND</sequence>
<dbReference type="Gene3D" id="3.40.50.1240">
    <property type="entry name" value="Phosphoglycerate mutase-like"/>
    <property type="match status" value="1"/>
</dbReference>
<dbReference type="PANTHER" id="PTHR21340:SF0">
    <property type="entry name" value="BIS(5'-NUCLEOSYL)-TETRAPHOSPHATASE [ASYMMETRICAL]"/>
    <property type="match status" value="1"/>
</dbReference>
<dbReference type="PROSITE" id="PS00893">
    <property type="entry name" value="NUDIX_BOX"/>
    <property type="match status" value="1"/>
</dbReference>
<dbReference type="InterPro" id="IPR000086">
    <property type="entry name" value="NUDIX_hydrolase_dom"/>
</dbReference>
<keyword evidence="2 3" id="KW-0378">Hydrolase</keyword>
<accession>A0A7H2BGM0</accession>
<organism evidence="5 6">
    <name type="scientific">Rothia terrae</name>
    <dbReference type="NCBI Taxonomy" id="396015"/>
    <lineage>
        <taxon>Bacteria</taxon>
        <taxon>Bacillati</taxon>
        <taxon>Actinomycetota</taxon>
        <taxon>Actinomycetes</taxon>
        <taxon>Micrococcales</taxon>
        <taxon>Micrococcaceae</taxon>
        <taxon>Rothia</taxon>
    </lineage>
</organism>
<comment type="similarity">
    <text evidence="1 3">Belongs to the Nudix hydrolase family.</text>
</comment>
<feature type="domain" description="Nudix hydrolase" evidence="4">
    <location>
        <begin position="22"/>
        <end position="150"/>
    </location>
</feature>
<evidence type="ECO:0000256" key="3">
    <source>
        <dbReference type="RuleBase" id="RU003476"/>
    </source>
</evidence>
<dbReference type="GO" id="GO:0006167">
    <property type="term" value="P:AMP biosynthetic process"/>
    <property type="evidence" value="ECO:0007669"/>
    <property type="project" value="TreeGrafter"/>
</dbReference>
<proteinExistence type="inferred from homology"/>
<dbReference type="GO" id="GO:0004081">
    <property type="term" value="F:bis(5'-nucleosyl)-tetraphosphatase (asymmetrical) activity"/>
    <property type="evidence" value="ECO:0007669"/>
    <property type="project" value="TreeGrafter"/>
</dbReference>
<dbReference type="PANTHER" id="PTHR21340">
    <property type="entry name" value="DIADENOSINE 5,5-P1,P4-TETRAPHOSPHATE PYROPHOSPHOHYDROLASE MUTT"/>
    <property type="match status" value="1"/>
</dbReference>
<dbReference type="SUPFAM" id="SSF53254">
    <property type="entry name" value="Phosphoglycerate mutase-like"/>
    <property type="match status" value="1"/>
</dbReference>
<evidence type="ECO:0000313" key="6">
    <source>
        <dbReference type="Proteomes" id="UP000516404"/>
    </source>
</evidence>
<dbReference type="Gene3D" id="3.90.79.10">
    <property type="entry name" value="Nucleoside Triphosphate Pyrophosphohydrolase"/>
    <property type="match status" value="1"/>
</dbReference>
<dbReference type="PROSITE" id="PS51462">
    <property type="entry name" value="NUDIX"/>
    <property type="match status" value="1"/>
</dbReference>
<dbReference type="Pfam" id="PF00293">
    <property type="entry name" value="NUDIX"/>
    <property type="match status" value="1"/>
</dbReference>
<dbReference type="KEGG" id="rter:IDM49_02960"/>
<dbReference type="CDD" id="cd07067">
    <property type="entry name" value="HP_PGM_like"/>
    <property type="match status" value="1"/>
</dbReference>
<protein>
    <submittedName>
        <fullName evidence="5">NUDIX hydrolase</fullName>
    </submittedName>
</protein>
<dbReference type="Proteomes" id="UP000516404">
    <property type="component" value="Chromosome"/>
</dbReference>
<dbReference type="AlphaFoldDB" id="A0A7H2BGM0"/>
<evidence type="ECO:0000313" key="5">
    <source>
        <dbReference type="EMBL" id="QNV38816.1"/>
    </source>
</evidence>
<dbReference type="InterPro" id="IPR029033">
    <property type="entry name" value="His_PPase_superfam"/>
</dbReference>
<dbReference type="InterPro" id="IPR015797">
    <property type="entry name" value="NUDIX_hydrolase-like_dom_sf"/>
</dbReference>
<dbReference type="PRINTS" id="PR00502">
    <property type="entry name" value="NUDIXFAMILY"/>
</dbReference>
<dbReference type="InterPro" id="IPR020476">
    <property type="entry name" value="Nudix_hydrolase"/>
</dbReference>
<evidence type="ECO:0000256" key="1">
    <source>
        <dbReference type="ARBA" id="ARBA00005582"/>
    </source>
</evidence>
<evidence type="ECO:0000259" key="4">
    <source>
        <dbReference type="PROSITE" id="PS51462"/>
    </source>
</evidence>
<dbReference type="Pfam" id="PF00300">
    <property type="entry name" value="His_Phos_1"/>
    <property type="match status" value="1"/>
</dbReference>
<reference evidence="5 6" key="1">
    <citation type="submission" date="2020-09" db="EMBL/GenBank/DDBJ databases">
        <title>Investigation of environmental microbes.</title>
        <authorList>
            <person name="Ou Y."/>
            <person name="Kang Q."/>
        </authorList>
    </citation>
    <scope>NUCLEOTIDE SEQUENCE [LARGE SCALE GENOMIC DNA]</scope>
    <source>
        <strain evidence="5 6">KJZ-14</strain>
    </source>
</reference>
<name>A0A7H2BGM0_9MICC</name>
<dbReference type="InterPro" id="IPR051325">
    <property type="entry name" value="Nudix_hydrolase_domain"/>
</dbReference>
<gene>
    <name evidence="5" type="ORF">IDM49_02960</name>
</gene>
<dbReference type="InterPro" id="IPR020084">
    <property type="entry name" value="NUDIX_hydrolase_CS"/>
</dbReference>
<keyword evidence="6" id="KW-1185">Reference proteome</keyword>